<sequence length="270" mass="30781">MQFCTATNTNEINPFTWPRLVELFRDSDPPTLQNVHYIPSDHPNLALFRRSAAAQKAYERHKIYLKSCWESAYDYLVLSIFGEWFGFERVIVSRNASEGSELVNQFEGRCDIPPNGCVYRASPSLTQASRYTTDNQITYLSLVPNNFPYDVDEGIEHWCLWKIGGSSSTESISMEEMAWALRELQCISENSRGCIIHRDGRTFDKPDDASRTPANVGQVRKSAAISDAIYWVNPPHLQSMPEICHAHILVLRSEEMCHRDEYSAPCPPPV</sequence>
<dbReference type="AlphaFoldDB" id="A0ABD3NUI9"/>
<dbReference type="EMBL" id="JALLAZ020001189">
    <property type="protein sequence ID" value="KAL3779009.1"/>
    <property type="molecule type" value="Genomic_DNA"/>
</dbReference>
<dbReference type="PANTHER" id="PTHR35020:SF2">
    <property type="entry name" value="N-ACETYLGLUCOSAMINE-INDUCED PROTEIN 1"/>
    <property type="match status" value="1"/>
</dbReference>
<comment type="caution">
    <text evidence="1">The sequence shown here is derived from an EMBL/GenBank/DDBJ whole genome shotgun (WGS) entry which is preliminary data.</text>
</comment>
<evidence type="ECO:0000313" key="1">
    <source>
        <dbReference type="EMBL" id="KAL3779009.1"/>
    </source>
</evidence>
<dbReference type="Proteomes" id="UP001530315">
    <property type="component" value="Unassembled WGS sequence"/>
</dbReference>
<reference evidence="1 2" key="1">
    <citation type="submission" date="2024-10" db="EMBL/GenBank/DDBJ databases">
        <title>Updated reference genomes for cyclostephanoid diatoms.</title>
        <authorList>
            <person name="Roberts W.R."/>
            <person name="Alverson A.J."/>
        </authorList>
    </citation>
    <scope>NUCLEOTIDE SEQUENCE [LARGE SCALE GENOMIC DNA]</scope>
    <source>
        <strain evidence="1 2">AJA276-08</strain>
    </source>
</reference>
<keyword evidence="2" id="KW-1185">Reference proteome</keyword>
<name>A0ABD3NUI9_9STRA</name>
<proteinExistence type="predicted"/>
<accession>A0ABD3NUI9</accession>
<dbReference type="InterPro" id="IPR022036">
    <property type="entry name" value="DUF3605"/>
</dbReference>
<dbReference type="Pfam" id="PF12239">
    <property type="entry name" value="DUF3605"/>
    <property type="match status" value="1"/>
</dbReference>
<evidence type="ECO:0000313" key="2">
    <source>
        <dbReference type="Proteomes" id="UP001530315"/>
    </source>
</evidence>
<gene>
    <name evidence="1" type="ORF">ACHAW5_010000</name>
</gene>
<dbReference type="PANTHER" id="PTHR35020">
    <property type="entry name" value="N-ACETYLGLUCOSAMINE-INDUCED PROTEIN 1"/>
    <property type="match status" value="1"/>
</dbReference>
<organism evidence="1 2">
    <name type="scientific">Stephanodiscus triporus</name>
    <dbReference type="NCBI Taxonomy" id="2934178"/>
    <lineage>
        <taxon>Eukaryota</taxon>
        <taxon>Sar</taxon>
        <taxon>Stramenopiles</taxon>
        <taxon>Ochrophyta</taxon>
        <taxon>Bacillariophyta</taxon>
        <taxon>Coscinodiscophyceae</taxon>
        <taxon>Thalassiosirophycidae</taxon>
        <taxon>Stephanodiscales</taxon>
        <taxon>Stephanodiscaceae</taxon>
        <taxon>Stephanodiscus</taxon>
    </lineage>
</organism>
<protein>
    <submittedName>
        <fullName evidence="1">Uncharacterized protein</fullName>
    </submittedName>
</protein>